<dbReference type="AlphaFoldDB" id="A0ABD2XD09"/>
<dbReference type="Pfam" id="PF00335">
    <property type="entry name" value="Tetraspanin"/>
    <property type="match status" value="1"/>
</dbReference>
<evidence type="ECO:0000256" key="2">
    <source>
        <dbReference type="ARBA" id="ARBA00006840"/>
    </source>
</evidence>
<keyword evidence="4 7" id="KW-1133">Transmembrane helix</keyword>
<gene>
    <name evidence="8" type="ORF">TKK_003929</name>
</gene>
<evidence type="ECO:0000313" key="8">
    <source>
        <dbReference type="EMBL" id="KAL3403341.1"/>
    </source>
</evidence>
<dbReference type="InterPro" id="IPR000301">
    <property type="entry name" value="Tetraspanin_animals"/>
</dbReference>
<evidence type="ECO:0000256" key="6">
    <source>
        <dbReference type="PIRSR" id="PIRSR002419-1"/>
    </source>
</evidence>
<dbReference type="SUPFAM" id="SSF48652">
    <property type="entry name" value="Tetraspanin"/>
    <property type="match status" value="1"/>
</dbReference>
<accession>A0ABD2XD09</accession>
<evidence type="ECO:0000256" key="1">
    <source>
        <dbReference type="ARBA" id="ARBA00004141"/>
    </source>
</evidence>
<dbReference type="PIRSF" id="PIRSF002419">
    <property type="entry name" value="Tetraspanin"/>
    <property type="match status" value="1"/>
</dbReference>
<keyword evidence="6" id="KW-1015">Disulfide bond</keyword>
<name>A0ABD2XD09_9HYME</name>
<evidence type="ECO:0000256" key="4">
    <source>
        <dbReference type="ARBA" id="ARBA00022989"/>
    </source>
</evidence>
<dbReference type="PRINTS" id="PR00259">
    <property type="entry name" value="TMFOUR"/>
</dbReference>
<comment type="caution">
    <text evidence="8">The sequence shown here is derived from an EMBL/GenBank/DDBJ whole genome shotgun (WGS) entry which is preliminary data.</text>
</comment>
<sequence>MAKQLQSVAAVACMTTFLMLFNIAFFGSGLFLHLGGIYMKLWLQDYFNVGMDGHGGYVFIAIASLGGLVALAALFACCCAARQHPALLYLYGAFLAVIALLELGAAASVYTYRTTVIEGFDRALNDSLLAYGVDKTKSFHLDIMQSTFHCCGNRAYTDYLNMQPTKMVPSSCCSVQEGECDTTDTEDIYTEGCYNRVLNFIRSNVGLVAGCTLGVAAAPLIGVLLSCCLASYINKIHYEQIS</sequence>
<reference evidence="8 9" key="1">
    <citation type="journal article" date="2024" name="bioRxiv">
        <title>A reference genome for Trichogramma kaykai: A tiny desert-dwelling parasitoid wasp with competing sex-ratio distorters.</title>
        <authorList>
            <person name="Culotta J."/>
            <person name="Lindsey A.R."/>
        </authorList>
    </citation>
    <scope>NUCLEOTIDE SEQUENCE [LARGE SCALE GENOMIC DNA]</scope>
    <source>
        <strain evidence="8 9">KSX58</strain>
    </source>
</reference>
<feature type="transmembrane region" description="Helical" evidence="7">
    <location>
        <begin position="57"/>
        <end position="81"/>
    </location>
</feature>
<dbReference type="PANTHER" id="PTHR19282:SF252">
    <property type="entry name" value="TETRASPANIN"/>
    <property type="match status" value="1"/>
</dbReference>
<evidence type="ECO:0000256" key="5">
    <source>
        <dbReference type="ARBA" id="ARBA00023136"/>
    </source>
</evidence>
<keyword evidence="5 7" id="KW-0472">Membrane</keyword>
<keyword evidence="3 7" id="KW-0812">Transmembrane</keyword>
<protein>
    <recommendedName>
        <fullName evidence="7">Tetraspanin</fullName>
    </recommendedName>
</protein>
<dbReference type="Proteomes" id="UP001627154">
    <property type="component" value="Unassembled WGS sequence"/>
</dbReference>
<dbReference type="InterPro" id="IPR018499">
    <property type="entry name" value="Tetraspanin/Peripherin"/>
</dbReference>
<comment type="similarity">
    <text evidence="2 7">Belongs to the tetraspanin (TM4SF) family.</text>
</comment>
<keyword evidence="9" id="KW-1185">Reference proteome</keyword>
<dbReference type="GO" id="GO:0016020">
    <property type="term" value="C:membrane"/>
    <property type="evidence" value="ECO:0007669"/>
    <property type="project" value="UniProtKB-SubCell"/>
</dbReference>
<evidence type="ECO:0000256" key="3">
    <source>
        <dbReference type="ARBA" id="ARBA00022692"/>
    </source>
</evidence>
<feature type="transmembrane region" description="Helical" evidence="7">
    <location>
        <begin position="207"/>
        <end position="233"/>
    </location>
</feature>
<evidence type="ECO:0000256" key="7">
    <source>
        <dbReference type="RuleBase" id="RU361218"/>
    </source>
</evidence>
<dbReference type="InterPro" id="IPR008952">
    <property type="entry name" value="Tetraspanin_EC2_sf"/>
</dbReference>
<proteinExistence type="inferred from homology"/>
<organism evidence="8 9">
    <name type="scientific">Trichogramma kaykai</name>
    <dbReference type="NCBI Taxonomy" id="54128"/>
    <lineage>
        <taxon>Eukaryota</taxon>
        <taxon>Metazoa</taxon>
        <taxon>Ecdysozoa</taxon>
        <taxon>Arthropoda</taxon>
        <taxon>Hexapoda</taxon>
        <taxon>Insecta</taxon>
        <taxon>Pterygota</taxon>
        <taxon>Neoptera</taxon>
        <taxon>Endopterygota</taxon>
        <taxon>Hymenoptera</taxon>
        <taxon>Apocrita</taxon>
        <taxon>Proctotrupomorpha</taxon>
        <taxon>Chalcidoidea</taxon>
        <taxon>Trichogrammatidae</taxon>
        <taxon>Trichogramma</taxon>
    </lineage>
</organism>
<feature type="transmembrane region" description="Helical" evidence="7">
    <location>
        <begin position="88"/>
        <end position="112"/>
    </location>
</feature>
<dbReference type="Gene3D" id="1.10.1450.10">
    <property type="entry name" value="Tetraspanin"/>
    <property type="match status" value="1"/>
</dbReference>
<feature type="transmembrane region" description="Helical" evidence="7">
    <location>
        <begin position="7"/>
        <end position="37"/>
    </location>
</feature>
<evidence type="ECO:0000313" key="9">
    <source>
        <dbReference type="Proteomes" id="UP001627154"/>
    </source>
</evidence>
<dbReference type="EMBL" id="JBJJXI010000031">
    <property type="protein sequence ID" value="KAL3403341.1"/>
    <property type="molecule type" value="Genomic_DNA"/>
</dbReference>
<comment type="subcellular location">
    <subcellularLocation>
        <location evidence="1 7">Membrane</location>
        <topology evidence="1 7">Multi-pass membrane protein</topology>
    </subcellularLocation>
</comment>
<dbReference type="PANTHER" id="PTHR19282">
    <property type="entry name" value="TETRASPANIN"/>
    <property type="match status" value="1"/>
</dbReference>
<feature type="disulfide bond" evidence="6">
    <location>
        <begin position="150"/>
        <end position="180"/>
    </location>
</feature>